<organism evidence="3 4">
    <name type="scientific">Nonomuraea polychroma</name>
    <dbReference type="NCBI Taxonomy" id="46176"/>
    <lineage>
        <taxon>Bacteria</taxon>
        <taxon>Bacillati</taxon>
        <taxon>Actinomycetota</taxon>
        <taxon>Actinomycetes</taxon>
        <taxon>Streptosporangiales</taxon>
        <taxon>Streptosporangiaceae</taxon>
        <taxon>Nonomuraea</taxon>
    </lineage>
</organism>
<evidence type="ECO:0000256" key="1">
    <source>
        <dbReference type="SAM" id="Coils"/>
    </source>
</evidence>
<dbReference type="RefSeq" id="WP_206641820.1">
    <property type="nucleotide sequence ID" value="NZ_SAUN01000001.1"/>
</dbReference>
<keyword evidence="4" id="KW-1185">Reference proteome</keyword>
<feature type="domain" description="Putative endonuclease Z1" evidence="2">
    <location>
        <begin position="420"/>
        <end position="651"/>
    </location>
</feature>
<sequence length="925" mass="103836">MSTSEQTLTDALRVVRALLPVDRHATDEEVMSAVSKVHPLFPGLDQRALLRRVEELVAIFQEDSTGIADDDDTHTPWLPDAKASRNWEFWERYRDYLENVEGLPPEVVRVLNRSTDEVLGELEDPTSVNGWKRAGLVIGQVQSGKTGNYIGLACKGADAGFKLIIILAGIHNDLRSQTQLRIDQGLLGFDTQFQKRYDEDATRYIGAGAMSHTKRLGIGSLTDSTEKGDFTRRKAQQLNFPLGHFPVVLVIKKHRSIIENVRKWLVDVHGTKDEATGKDVIRELPLLLIDDEADHAGIDVSKDAETDPSKVNGEIRKLVHSFEKAGYVGYTATPYANIMIDPDTDHPEFGKDLFPGSFIRVLQPPSNYFGPERVFGLTSDDPEEDGIEALPVTRSIKDSQTWMPSKHKSSWRVLDQLPPSLREAVNAFLLACAARRARGMETVHNSMLVHVTRFTAVQHQVRDLIDDHVRLLGDSMKDRYSVVAAQRLTELRDLWDRDFMSTTKAFPTDQVQDVSWTEVAEHLLPAAQKIQVRAVNGAAKDALEYYESRKTGLSVIAVGGEKLSRGLTLEGLSVSYYLRTAQAYDTLLQMGRWFGYRPGYEDLCRLYTTEALKKAYIEITQATDELRREVEEMSALRAKPSEFGLKVKSSSLGLTITNRPKMGGGTPVRLSYSGDHPETVMFDLKKGAPEKNLANLVSFVRRLDDVCVPVMDGGSIVWRSISAEDVALFLDGYQPDKYAHRVRPGYISKYIRRCDQVGELGNWTVRLVGRADAEHVAQIGGYNIGLISRSPYPGTDPLNEGRLRIRRLISPADEHRDLTKTQKDRALENHKRWAAGKLDKKGNPMKVPTIPLDGFVREVRTTDQGLLLIYPIASEYKDAQVPLVGYAFSFPKSLKHRKTEYVVNPTWLKEQSLLDDEEAEEEAEG</sequence>
<name>A0A438MGM0_9ACTN</name>
<dbReference type="Proteomes" id="UP000284824">
    <property type="component" value="Unassembled WGS sequence"/>
</dbReference>
<accession>A0A438MGM0</accession>
<protein>
    <submittedName>
        <fullName evidence="3">Z1 domain-containing protein</fullName>
    </submittedName>
</protein>
<evidence type="ECO:0000259" key="2">
    <source>
        <dbReference type="Pfam" id="PF10593"/>
    </source>
</evidence>
<feature type="coiled-coil region" evidence="1">
    <location>
        <begin position="612"/>
        <end position="639"/>
    </location>
</feature>
<keyword evidence="1" id="KW-0175">Coiled coil</keyword>
<evidence type="ECO:0000313" key="4">
    <source>
        <dbReference type="Proteomes" id="UP000284824"/>
    </source>
</evidence>
<dbReference type="Pfam" id="PF10593">
    <property type="entry name" value="Z1"/>
    <property type="match status" value="1"/>
</dbReference>
<dbReference type="EMBL" id="SAUN01000001">
    <property type="protein sequence ID" value="RVX44933.1"/>
    <property type="molecule type" value="Genomic_DNA"/>
</dbReference>
<dbReference type="AlphaFoldDB" id="A0A438MGM0"/>
<dbReference type="InterPro" id="IPR018310">
    <property type="entry name" value="Put_endonuclease_Z1-dom"/>
</dbReference>
<comment type="caution">
    <text evidence="3">The sequence shown here is derived from an EMBL/GenBank/DDBJ whole genome shotgun (WGS) entry which is preliminary data.</text>
</comment>
<evidence type="ECO:0000313" key="3">
    <source>
        <dbReference type="EMBL" id="RVX44933.1"/>
    </source>
</evidence>
<gene>
    <name evidence="3" type="ORF">EDD27_7703</name>
</gene>
<proteinExistence type="predicted"/>
<reference evidence="3 4" key="1">
    <citation type="submission" date="2019-01" db="EMBL/GenBank/DDBJ databases">
        <title>Sequencing the genomes of 1000 actinobacteria strains.</title>
        <authorList>
            <person name="Klenk H.-P."/>
        </authorList>
    </citation>
    <scope>NUCLEOTIDE SEQUENCE [LARGE SCALE GENOMIC DNA]</scope>
    <source>
        <strain evidence="3 4">DSM 43925</strain>
    </source>
</reference>